<evidence type="ECO:0000256" key="3">
    <source>
        <dbReference type="ARBA" id="ARBA00022801"/>
    </source>
</evidence>
<dbReference type="AlphaFoldDB" id="M7TJU7"/>
<evidence type="ECO:0000259" key="7">
    <source>
        <dbReference type="PROSITE" id="PS51154"/>
    </source>
</evidence>
<keyword evidence="9" id="KW-1185">Reference proteome</keyword>
<dbReference type="Pfam" id="PF01661">
    <property type="entry name" value="Macro"/>
    <property type="match status" value="1"/>
</dbReference>
<feature type="domain" description="Macro" evidence="7">
    <location>
        <begin position="68"/>
        <end position="280"/>
    </location>
</feature>
<dbReference type="Proteomes" id="UP000012174">
    <property type="component" value="Unassembled WGS sequence"/>
</dbReference>
<evidence type="ECO:0000256" key="6">
    <source>
        <dbReference type="SAM" id="MobiDB-lite"/>
    </source>
</evidence>
<dbReference type="InterPro" id="IPR043472">
    <property type="entry name" value="Macro_dom-like"/>
</dbReference>
<dbReference type="PANTHER" id="PTHR11106:SF121">
    <property type="entry name" value="ADP-RIBOSE 1''-PHOSPHATE PHOSPHATASE"/>
    <property type="match status" value="1"/>
</dbReference>
<keyword evidence="4" id="KW-0862">Zinc</keyword>
<keyword evidence="5" id="KW-0326">Glycosidase</keyword>
<dbReference type="HOGENOM" id="CLU_029822_0_0_1"/>
<dbReference type="OrthoDB" id="6077599at2759"/>
<evidence type="ECO:0000256" key="4">
    <source>
        <dbReference type="ARBA" id="ARBA00022833"/>
    </source>
</evidence>
<dbReference type="GO" id="GO:0046872">
    <property type="term" value="F:metal ion binding"/>
    <property type="evidence" value="ECO:0007669"/>
    <property type="project" value="UniProtKB-KW"/>
</dbReference>
<evidence type="ECO:0000313" key="9">
    <source>
        <dbReference type="Proteomes" id="UP000012174"/>
    </source>
</evidence>
<dbReference type="Gene3D" id="3.40.220.10">
    <property type="entry name" value="Leucine Aminopeptidase, subunit E, domain 1"/>
    <property type="match status" value="1"/>
</dbReference>
<sequence length="647" mass="70960">MDSWSRLVLLDQLLCMRAAEPELPADIVEPADRILRDRLVRRLATSSRSITPRFLVNPNSAPPSPSPSFSSSSKRRGRPSLSTWKGDITTLADTTAIVNAANAQLLGCFQPRHPCIDNAIHAAAGPGLRRACWELMAAQGTEEPVGIAKVTPGFNLHARYVIHTVGPQLLRRRRGGGQVEIEEEQQPSDEDRRLLASCYEACLDAAEDLEPLPDGRKVLVFCGVSTGMFGFPVDEGCRVAVDAVLRWLGMHPETTLTDVIFNVFTGGDLNIYQSRFSQLLKDRILLNSNNSNGNEKDTSSPSTSIPPPMSPLLAQQAALISRARNWLAMSSRLIISAGAGLSASTGLDYTSSALFTKHHHGFKKYGLSSLYSVFGFDEWPSDAARWSYNMHHLEVVRRWPRSKLYDDLLSFARRRFESGDDDGGKDGEDGVDGGGGEGKEKKWFVKTSNADGFFAKHGFDTARICTPQGQYAFMQCATPCREDAVWPSEPLIDDAVKHVDPVTQHLPDDYEVPTCKFCGADLTLCVRGGDYFIEAPFEELNGRYAGFVKECLAEGVETADRRGGSEKRGEGEDAVTTTILELGVGMNTPSVLRWHNEHLVQRAKGKFRLVRLGLDAAGCVDPALEEAGLAVGLYGDIARLFEVLDIK</sequence>
<feature type="compositionally biased region" description="Basic and acidic residues" evidence="6">
    <location>
        <begin position="419"/>
        <end position="428"/>
    </location>
</feature>
<reference evidence="9" key="1">
    <citation type="journal article" date="2013" name="Genome Announc.">
        <title>Draft genome sequence of the grapevine dieback fungus Eutypa lata UCR-EL1.</title>
        <authorList>
            <person name="Blanco-Ulate B."/>
            <person name="Rolshausen P.E."/>
            <person name="Cantu D."/>
        </authorList>
    </citation>
    <scope>NUCLEOTIDE SEQUENCE [LARGE SCALE GENOMIC DNA]</scope>
    <source>
        <strain evidence="9">UCR-EL1</strain>
    </source>
</reference>
<dbReference type="SUPFAM" id="SSF52467">
    <property type="entry name" value="DHS-like NAD/FAD-binding domain"/>
    <property type="match status" value="1"/>
</dbReference>
<dbReference type="CDD" id="cd02908">
    <property type="entry name" value="Macro_OAADPr_deacetylase"/>
    <property type="match status" value="1"/>
</dbReference>
<evidence type="ECO:0000313" key="8">
    <source>
        <dbReference type="EMBL" id="EMR67000.1"/>
    </source>
</evidence>
<dbReference type="InterPro" id="IPR029035">
    <property type="entry name" value="DHS-like_NAD/FAD-binding_dom"/>
</dbReference>
<keyword evidence="2" id="KW-0479">Metal-binding</keyword>
<dbReference type="SUPFAM" id="SSF52949">
    <property type="entry name" value="Macro domain-like"/>
    <property type="match status" value="1"/>
</dbReference>
<evidence type="ECO:0000256" key="1">
    <source>
        <dbReference type="ARBA" id="ARBA00001947"/>
    </source>
</evidence>
<feature type="region of interest" description="Disordered" evidence="6">
    <location>
        <begin position="419"/>
        <end position="438"/>
    </location>
</feature>
<comment type="cofactor">
    <cofactor evidence="1">
        <name>Zn(2+)</name>
        <dbReference type="ChEBI" id="CHEBI:29105"/>
    </cofactor>
</comment>
<dbReference type="OMA" id="RWPNEEL"/>
<protein>
    <submittedName>
        <fullName evidence="8">Putative appr-1-p processing enzyme family protein</fullName>
    </submittedName>
</protein>
<evidence type="ECO:0000256" key="5">
    <source>
        <dbReference type="ARBA" id="ARBA00023295"/>
    </source>
</evidence>
<dbReference type="EMBL" id="KB706542">
    <property type="protein sequence ID" value="EMR67000.1"/>
    <property type="molecule type" value="Genomic_DNA"/>
</dbReference>
<gene>
    <name evidence="8" type="ORF">UCREL1_6003</name>
</gene>
<name>M7TJU7_EUTLA</name>
<dbReference type="InterPro" id="IPR002589">
    <property type="entry name" value="Macro_dom"/>
</dbReference>
<accession>M7TJU7</accession>
<feature type="region of interest" description="Disordered" evidence="6">
    <location>
        <begin position="53"/>
        <end position="81"/>
    </location>
</feature>
<evidence type="ECO:0000256" key="2">
    <source>
        <dbReference type="ARBA" id="ARBA00022723"/>
    </source>
</evidence>
<proteinExistence type="predicted"/>
<dbReference type="eggNOG" id="KOG2633">
    <property type="taxonomic scope" value="Eukaryota"/>
</dbReference>
<dbReference type="SMART" id="SM00506">
    <property type="entry name" value="A1pp"/>
    <property type="match status" value="1"/>
</dbReference>
<dbReference type="PROSITE" id="PS51154">
    <property type="entry name" value="MACRO"/>
    <property type="match status" value="1"/>
</dbReference>
<keyword evidence="3" id="KW-0378">Hydrolase</keyword>
<dbReference type="KEGG" id="ela:UCREL1_6003"/>
<dbReference type="PANTHER" id="PTHR11106">
    <property type="entry name" value="GANGLIOSIDE INDUCED DIFFERENTIATION ASSOCIATED PROTEIN 2-RELATED"/>
    <property type="match status" value="1"/>
</dbReference>
<dbReference type="GO" id="GO:0016798">
    <property type="term" value="F:hydrolase activity, acting on glycosyl bonds"/>
    <property type="evidence" value="ECO:0007669"/>
    <property type="project" value="UniProtKB-KW"/>
</dbReference>
<organism evidence="8 9">
    <name type="scientific">Eutypa lata (strain UCR-EL1)</name>
    <name type="common">Grapevine dieback disease fungus</name>
    <name type="synonym">Eutypa armeniacae</name>
    <dbReference type="NCBI Taxonomy" id="1287681"/>
    <lineage>
        <taxon>Eukaryota</taxon>
        <taxon>Fungi</taxon>
        <taxon>Dikarya</taxon>
        <taxon>Ascomycota</taxon>
        <taxon>Pezizomycotina</taxon>
        <taxon>Sordariomycetes</taxon>
        <taxon>Xylariomycetidae</taxon>
        <taxon>Xylariales</taxon>
        <taxon>Diatrypaceae</taxon>
        <taxon>Eutypa</taxon>
    </lineage>
</organism>